<dbReference type="EMBL" id="CAFBMW010000025">
    <property type="protein sequence ID" value="CAB4953827.1"/>
    <property type="molecule type" value="Genomic_DNA"/>
</dbReference>
<protein>
    <submittedName>
        <fullName evidence="2">Unannotated protein</fullName>
    </submittedName>
</protein>
<keyword evidence="1" id="KW-1133">Transmembrane helix</keyword>
<feature type="transmembrane region" description="Helical" evidence="1">
    <location>
        <begin position="97"/>
        <end position="116"/>
    </location>
</feature>
<reference evidence="2" key="1">
    <citation type="submission" date="2020-05" db="EMBL/GenBank/DDBJ databases">
        <authorList>
            <person name="Chiriac C."/>
            <person name="Salcher M."/>
            <person name="Ghai R."/>
            <person name="Kavagutti S V."/>
        </authorList>
    </citation>
    <scope>NUCLEOTIDE SEQUENCE</scope>
</reference>
<sequence length="529" mass="55802">MGKGSPLVRAGRLARALGFRWVFPVGTMAVPWHPAVLPLSLAALTAWTVWKIAGLAVGAADGAGGTVLAMAVGFTVVGLSMSVPILAWVVVAFGGRLVQALLALAAMLVLGASVATGEDPPWLAVLPAAYVVVWATQAVGGRVLLARLRAAVARFDPVDVRGRAVVLPANVDESTAHDLLLRCGAGVVWTRGHGGSDRGCGRVVVTAGQAAQLRSVAREALPGGVGLEDVDGRTLLSWTGQLPSAGAVVVQRTRRPDPGRLLGDGLWRITVDGRTVVTGRAALVLPVPMLNAFHWVSLTSRNEWVVGFGRGRARTVGAPDGTVRHLVADGPPVGLGNDREVSSALDQVWRQVADRDVVVDRLRAAALDGPVDLSAHQEALGELRRGGAALLGDDAAVVLAAWLESAREGRRADEPAVVARLVDTLPDDDLVRHGRRLFDVLNSRKLALRWDLEPGLDLTPLPRDLYRFGSRVGFGLALDVPGLYVRLGDLVPPFRALVAELGREMPLPDPVVDAQRRWDVEGAGGPSSR</sequence>
<organism evidence="2">
    <name type="scientific">freshwater metagenome</name>
    <dbReference type="NCBI Taxonomy" id="449393"/>
    <lineage>
        <taxon>unclassified sequences</taxon>
        <taxon>metagenomes</taxon>
        <taxon>ecological metagenomes</taxon>
    </lineage>
</organism>
<feature type="transmembrane region" description="Helical" evidence="1">
    <location>
        <begin position="122"/>
        <end position="145"/>
    </location>
</feature>
<accession>A0A6J7KE35</accession>
<feature type="transmembrane region" description="Helical" evidence="1">
    <location>
        <begin position="21"/>
        <end position="47"/>
    </location>
</feature>
<gene>
    <name evidence="2" type="ORF">UFOPK3662_02729</name>
</gene>
<dbReference type="AlphaFoldDB" id="A0A6J7KE35"/>
<feature type="transmembrane region" description="Helical" evidence="1">
    <location>
        <begin position="67"/>
        <end position="90"/>
    </location>
</feature>
<evidence type="ECO:0000313" key="2">
    <source>
        <dbReference type="EMBL" id="CAB4953827.1"/>
    </source>
</evidence>
<proteinExistence type="predicted"/>
<name>A0A6J7KE35_9ZZZZ</name>
<keyword evidence="1" id="KW-0472">Membrane</keyword>
<keyword evidence="1" id="KW-0812">Transmembrane</keyword>
<evidence type="ECO:0000256" key="1">
    <source>
        <dbReference type="SAM" id="Phobius"/>
    </source>
</evidence>